<sequence>MEKTMDLLPSVVVFLAAAHVIAVVYWIYRLASDRQPERKKVQ</sequence>
<accession>A0A087GD13</accession>
<evidence type="ECO:0000313" key="2">
    <source>
        <dbReference type="EMBL" id="KFK27765.1"/>
    </source>
</evidence>
<dbReference type="PANTHER" id="PTHR35755:SF3">
    <property type="entry name" value="EXPRESSED PROTEIN"/>
    <property type="match status" value="1"/>
</dbReference>
<reference evidence="3" key="1">
    <citation type="journal article" date="2015" name="Nat. Plants">
        <title>Genome expansion of Arabis alpina linked with retrotransposition and reduced symmetric DNA methylation.</title>
        <authorList>
            <person name="Willing E.M."/>
            <person name="Rawat V."/>
            <person name="Mandakova T."/>
            <person name="Maumus F."/>
            <person name="James G.V."/>
            <person name="Nordstroem K.J."/>
            <person name="Becker C."/>
            <person name="Warthmann N."/>
            <person name="Chica C."/>
            <person name="Szarzynska B."/>
            <person name="Zytnicki M."/>
            <person name="Albani M.C."/>
            <person name="Kiefer C."/>
            <person name="Bergonzi S."/>
            <person name="Castaings L."/>
            <person name="Mateos J.L."/>
            <person name="Berns M.C."/>
            <person name="Bujdoso N."/>
            <person name="Piofczyk T."/>
            <person name="de Lorenzo L."/>
            <person name="Barrero-Sicilia C."/>
            <person name="Mateos I."/>
            <person name="Piednoel M."/>
            <person name="Hagmann J."/>
            <person name="Chen-Min-Tao R."/>
            <person name="Iglesias-Fernandez R."/>
            <person name="Schuster S.C."/>
            <person name="Alonso-Blanco C."/>
            <person name="Roudier F."/>
            <person name="Carbonero P."/>
            <person name="Paz-Ares J."/>
            <person name="Davis S.J."/>
            <person name="Pecinka A."/>
            <person name="Quesneville H."/>
            <person name="Colot V."/>
            <person name="Lysak M.A."/>
            <person name="Weigel D."/>
            <person name="Coupland G."/>
            <person name="Schneeberger K."/>
        </authorList>
    </citation>
    <scope>NUCLEOTIDE SEQUENCE [LARGE SCALE GENOMIC DNA]</scope>
    <source>
        <strain evidence="3">cv. Pajares</strain>
    </source>
</reference>
<keyword evidence="1" id="KW-0812">Transmembrane</keyword>
<feature type="transmembrane region" description="Helical" evidence="1">
    <location>
        <begin position="7"/>
        <end position="28"/>
    </location>
</feature>
<proteinExistence type="predicted"/>
<dbReference type="PANTHER" id="PTHR35755">
    <property type="entry name" value="PROTEIN, PUTATIVE-RELATED"/>
    <property type="match status" value="1"/>
</dbReference>
<dbReference type="AlphaFoldDB" id="A0A087GD13"/>
<dbReference type="Gramene" id="KFK27765">
    <property type="protein sequence ID" value="KFK27765"/>
    <property type="gene ID" value="AALP_AA8G426100"/>
</dbReference>
<keyword evidence="3" id="KW-1185">Reference proteome</keyword>
<gene>
    <name evidence="2" type="ordered locus">AALP_Aa8g426100</name>
</gene>
<protein>
    <recommendedName>
        <fullName evidence="4">Transmembrane protein</fullName>
    </recommendedName>
</protein>
<dbReference type="OrthoDB" id="1931893at2759"/>
<dbReference type="GO" id="GO:0006952">
    <property type="term" value="P:defense response"/>
    <property type="evidence" value="ECO:0007669"/>
    <property type="project" value="EnsemblPlants"/>
</dbReference>
<keyword evidence="1" id="KW-1133">Transmembrane helix</keyword>
<evidence type="ECO:0008006" key="4">
    <source>
        <dbReference type="Google" id="ProtNLM"/>
    </source>
</evidence>
<dbReference type="EMBL" id="CM002876">
    <property type="protein sequence ID" value="KFK27765.1"/>
    <property type="molecule type" value="Genomic_DNA"/>
</dbReference>
<organism evidence="2 3">
    <name type="scientific">Arabis alpina</name>
    <name type="common">Alpine rock-cress</name>
    <dbReference type="NCBI Taxonomy" id="50452"/>
    <lineage>
        <taxon>Eukaryota</taxon>
        <taxon>Viridiplantae</taxon>
        <taxon>Streptophyta</taxon>
        <taxon>Embryophyta</taxon>
        <taxon>Tracheophyta</taxon>
        <taxon>Spermatophyta</taxon>
        <taxon>Magnoliopsida</taxon>
        <taxon>eudicotyledons</taxon>
        <taxon>Gunneridae</taxon>
        <taxon>Pentapetalae</taxon>
        <taxon>rosids</taxon>
        <taxon>malvids</taxon>
        <taxon>Brassicales</taxon>
        <taxon>Brassicaceae</taxon>
        <taxon>Arabideae</taxon>
        <taxon>Arabis</taxon>
    </lineage>
</organism>
<dbReference type="Proteomes" id="UP000029120">
    <property type="component" value="Chromosome 8"/>
</dbReference>
<keyword evidence="1" id="KW-0472">Membrane</keyword>
<evidence type="ECO:0000313" key="3">
    <source>
        <dbReference type="Proteomes" id="UP000029120"/>
    </source>
</evidence>
<evidence type="ECO:0000256" key="1">
    <source>
        <dbReference type="SAM" id="Phobius"/>
    </source>
</evidence>
<name>A0A087GD13_ARAAL</name>